<gene>
    <name evidence="6" type="ORF">PQU94_07990</name>
</gene>
<comment type="similarity">
    <text evidence="1">Belongs to the LysR transcriptional regulatory family.</text>
</comment>
<organism evidence="6 7">
    <name type="scientific">Asticcacaulis currens</name>
    <dbReference type="NCBI Taxonomy" id="2984210"/>
    <lineage>
        <taxon>Bacteria</taxon>
        <taxon>Pseudomonadati</taxon>
        <taxon>Pseudomonadota</taxon>
        <taxon>Alphaproteobacteria</taxon>
        <taxon>Caulobacterales</taxon>
        <taxon>Caulobacteraceae</taxon>
        <taxon>Asticcacaulis</taxon>
    </lineage>
</organism>
<dbReference type="SUPFAM" id="SSF53850">
    <property type="entry name" value="Periplasmic binding protein-like II"/>
    <property type="match status" value="1"/>
</dbReference>
<keyword evidence="2" id="KW-0805">Transcription regulation</keyword>
<dbReference type="EMBL" id="JAQQKW010000004">
    <property type="protein sequence ID" value="MDC7694220.1"/>
    <property type="molecule type" value="Genomic_DNA"/>
</dbReference>
<evidence type="ECO:0000256" key="2">
    <source>
        <dbReference type="ARBA" id="ARBA00023015"/>
    </source>
</evidence>
<dbReference type="PROSITE" id="PS50931">
    <property type="entry name" value="HTH_LYSR"/>
    <property type="match status" value="1"/>
</dbReference>
<dbReference type="RefSeq" id="WP_272740938.1">
    <property type="nucleotide sequence ID" value="NZ_JAQQKW010000004.1"/>
</dbReference>
<keyword evidence="4" id="KW-0804">Transcription</keyword>
<dbReference type="InterPro" id="IPR000847">
    <property type="entry name" value="LysR_HTH_N"/>
</dbReference>
<dbReference type="Proteomes" id="UP001216595">
    <property type="component" value="Unassembled WGS sequence"/>
</dbReference>
<dbReference type="PANTHER" id="PTHR30537">
    <property type="entry name" value="HTH-TYPE TRANSCRIPTIONAL REGULATOR"/>
    <property type="match status" value="1"/>
</dbReference>
<dbReference type="InterPro" id="IPR005119">
    <property type="entry name" value="LysR_subst-bd"/>
</dbReference>
<dbReference type="InterPro" id="IPR036388">
    <property type="entry name" value="WH-like_DNA-bd_sf"/>
</dbReference>
<evidence type="ECO:0000256" key="4">
    <source>
        <dbReference type="ARBA" id="ARBA00023163"/>
    </source>
</evidence>
<dbReference type="InterPro" id="IPR036390">
    <property type="entry name" value="WH_DNA-bd_sf"/>
</dbReference>
<dbReference type="Gene3D" id="3.40.190.290">
    <property type="match status" value="1"/>
</dbReference>
<name>A0ABT5IDF7_9CAUL</name>
<accession>A0ABT5IDF7</accession>
<keyword evidence="3" id="KW-0238">DNA-binding</keyword>
<dbReference type="Gene3D" id="1.10.10.10">
    <property type="entry name" value="Winged helix-like DNA-binding domain superfamily/Winged helix DNA-binding domain"/>
    <property type="match status" value="1"/>
</dbReference>
<dbReference type="Pfam" id="PF03466">
    <property type="entry name" value="LysR_substrate"/>
    <property type="match status" value="1"/>
</dbReference>
<sequence length="318" mass="34604">MALLFPQSTQFETGCPKMRTPLRVATDLDIFAEIARSGGFRRAAVHLGMPVSRLSDRISSLEARMQVRLFHRSTRSVALTEAGLTLFRGVEPVLASLDYAVEAACVPCGEPTGRLRINAAPPAADLVLPPLLSSFLASHPRIDVELTADDALVDVIGAGYDVGIRYEENLAPDVIALPLGKRQRYALVASPKLLATVKMPASPADIADFPGIRHRFSSGQLLEWEFERDGEIVRVIPRTRLVTGSVNAAISAALDGLGCYLTISDYVAGQIASGDLVNLLSDWLPDFSGPFLYYYSKELLPPAVKAFIEHVKKSHRHN</sequence>
<evidence type="ECO:0000313" key="6">
    <source>
        <dbReference type="EMBL" id="MDC7694220.1"/>
    </source>
</evidence>
<evidence type="ECO:0000256" key="1">
    <source>
        <dbReference type="ARBA" id="ARBA00009437"/>
    </source>
</evidence>
<proteinExistence type="inferred from homology"/>
<evidence type="ECO:0000313" key="7">
    <source>
        <dbReference type="Proteomes" id="UP001216595"/>
    </source>
</evidence>
<evidence type="ECO:0000256" key="3">
    <source>
        <dbReference type="ARBA" id="ARBA00023125"/>
    </source>
</evidence>
<comment type="caution">
    <text evidence="6">The sequence shown here is derived from an EMBL/GenBank/DDBJ whole genome shotgun (WGS) entry which is preliminary data.</text>
</comment>
<dbReference type="SUPFAM" id="SSF46785">
    <property type="entry name" value="Winged helix' DNA-binding domain"/>
    <property type="match status" value="1"/>
</dbReference>
<protein>
    <submittedName>
        <fullName evidence="6">LysR family transcriptional regulator</fullName>
    </submittedName>
</protein>
<dbReference type="Pfam" id="PF00126">
    <property type="entry name" value="HTH_1"/>
    <property type="match status" value="1"/>
</dbReference>
<dbReference type="PANTHER" id="PTHR30537:SF5">
    <property type="entry name" value="HTH-TYPE TRANSCRIPTIONAL ACTIVATOR TTDR-RELATED"/>
    <property type="match status" value="1"/>
</dbReference>
<keyword evidence="7" id="KW-1185">Reference proteome</keyword>
<evidence type="ECO:0000259" key="5">
    <source>
        <dbReference type="PROSITE" id="PS50931"/>
    </source>
</evidence>
<feature type="domain" description="HTH lysR-type" evidence="5">
    <location>
        <begin position="27"/>
        <end position="80"/>
    </location>
</feature>
<dbReference type="InterPro" id="IPR058163">
    <property type="entry name" value="LysR-type_TF_proteobact-type"/>
</dbReference>
<reference evidence="6 7" key="1">
    <citation type="submission" date="2023-01" db="EMBL/GenBank/DDBJ databases">
        <title>Novel species of the genus Asticcacaulis isolated from rivers.</title>
        <authorList>
            <person name="Lu H."/>
        </authorList>
    </citation>
    <scope>NUCLEOTIDE SEQUENCE [LARGE SCALE GENOMIC DNA]</scope>
    <source>
        <strain evidence="6 7">DXS10W</strain>
    </source>
</reference>